<proteinExistence type="predicted"/>
<feature type="signal peptide" evidence="1">
    <location>
        <begin position="1"/>
        <end position="21"/>
    </location>
</feature>
<dbReference type="Proteomes" id="UP000887566">
    <property type="component" value="Unplaced"/>
</dbReference>
<dbReference type="AlphaFoldDB" id="A0A914WSE0"/>
<organism evidence="2 3">
    <name type="scientific">Plectus sambesii</name>
    <dbReference type="NCBI Taxonomy" id="2011161"/>
    <lineage>
        <taxon>Eukaryota</taxon>
        <taxon>Metazoa</taxon>
        <taxon>Ecdysozoa</taxon>
        <taxon>Nematoda</taxon>
        <taxon>Chromadorea</taxon>
        <taxon>Plectida</taxon>
        <taxon>Plectina</taxon>
        <taxon>Plectoidea</taxon>
        <taxon>Plectidae</taxon>
        <taxon>Plectus</taxon>
    </lineage>
</organism>
<evidence type="ECO:0000256" key="1">
    <source>
        <dbReference type="SAM" id="SignalP"/>
    </source>
</evidence>
<keyword evidence="2" id="KW-1185">Reference proteome</keyword>
<dbReference type="Gene3D" id="1.20.1250.20">
    <property type="entry name" value="MFS general substrate transporter like domains"/>
    <property type="match status" value="1"/>
</dbReference>
<feature type="chain" id="PRO_5038123384" evidence="1">
    <location>
        <begin position="22"/>
        <end position="76"/>
    </location>
</feature>
<evidence type="ECO:0000313" key="3">
    <source>
        <dbReference type="WBParaSite" id="PSAMB.scaffold4715size13772.g24999.t1"/>
    </source>
</evidence>
<accession>A0A914WSE0</accession>
<reference evidence="3" key="1">
    <citation type="submission" date="2022-11" db="UniProtKB">
        <authorList>
            <consortium name="WormBaseParasite"/>
        </authorList>
    </citation>
    <scope>IDENTIFICATION</scope>
</reference>
<keyword evidence="1" id="KW-0732">Signal</keyword>
<dbReference type="InterPro" id="IPR036259">
    <property type="entry name" value="MFS_trans_sf"/>
</dbReference>
<sequence length="76" mass="8405">MGVSTPTALLSLALCLSGGFQQGYVASVLNQPYIAVEEYINTSWIERFDTPIDRDWLNLIWSALNIAYPLATILGQ</sequence>
<name>A0A914WSE0_9BILA</name>
<protein>
    <submittedName>
        <fullName evidence="3">Uncharacterized protein</fullName>
    </submittedName>
</protein>
<dbReference type="WBParaSite" id="PSAMB.scaffold4715size13772.g24999.t1">
    <property type="protein sequence ID" value="PSAMB.scaffold4715size13772.g24999.t1"/>
    <property type="gene ID" value="PSAMB.scaffold4715size13772.g24999"/>
</dbReference>
<evidence type="ECO:0000313" key="2">
    <source>
        <dbReference type="Proteomes" id="UP000887566"/>
    </source>
</evidence>